<reference evidence="2" key="1">
    <citation type="journal article" date="2019" name="Int. J. Syst. Evol. Microbiol.">
        <title>The Global Catalogue of Microorganisms (GCM) 10K type strain sequencing project: providing services to taxonomists for standard genome sequencing and annotation.</title>
        <authorList>
            <consortium name="The Broad Institute Genomics Platform"/>
            <consortium name="The Broad Institute Genome Sequencing Center for Infectious Disease"/>
            <person name="Wu L."/>
            <person name="Ma J."/>
        </authorList>
    </citation>
    <scope>NUCLEOTIDE SEQUENCE [LARGE SCALE GENOMIC DNA]</scope>
    <source>
        <strain evidence="2">CGMCC 4.7319</strain>
    </source>
</reference>
<protein>
    <recommendedName>
        <fullName evidence="3">Antimicrobial peptide system protein, SdpA family</fullName>
    </recommendedName>
</protein>
<gene>
    <name evidence="1" type="ORF">GCM10011609_65450</name>
</gene>
<proteinExistence type="predicted"/>
<evidence type="ECO:0000313" key="1">
    <source>
        <dbReference type="EMBL" id="GGN15728.1"/>
    </source>
</evidence>
<evidence type="ECO:0008006" key="3">
    <source>
        <dbReference type="Google" id="ProtNLM"/>
    </source>
</evidence>
<dbReference type="InterPro" id="IPR023902">
    <property type="entry name" value="Sporulation_SdpA"/>
</dbReference>
<dbReference type="Pfam" id="PF17418">
    <property type="entry name" value="SdpA"/>
    <property type="match status" value="1"/>
</dbReference>
<sequence>MLLTSLVLALTATLDIGPVTNWLSGYRVLWPQKWTYFTNYDQAVLVAYRIDPEAADLRPSDGRHERGDKLLGFNRIDDVRQVEARVLGGLVPARYWQTCEREELTACLAALDRASFYQVRNPARQPVICGPTAVAAELTAVPPPRTLPNRLNRVIRVAFADVECAS</sequence>
<comment type="caution">
    <text evidence="1">The sequence shown here is derived from an EMBL/GenBank/DDBJ whole genome shotgun (WGS) entry which is preliminary data.</text>
</comment>
<evidence type="ECO:0000313" key="2">
    <source>
        <dbReference type="Proteomes" id="UP000597656"/>
    </source>
</evidence>
<dbReference type="Proteomes" id="UP000597656">
    <property type="component" value="Unassembled WGS sequence"/>
</dbReference>
<dbReference type="EMBL" id="BMNC01000013">
    <property type="protein sequence ID" value="GGN15728.1"/>
    <property type="molecule type" value="Genomic_DNA"/>
</dbReference>
<keyword evidence="2" id="KW-1185">Reference proteome</keyword>
<name>A0ABQ2ILZ5_9PSEU</name>
<accession>A0ABQ2ILZ5</accession>
<organism evidence="1 2">
    <name type="scientific">Lentzea pudingi</name>
    <dbReference type="NCBI Taxonomy" id="1789439"/>
    <lineage>
        <taxon>Bacteria</taxon>
        <taxon>Bacillati</taxon>
        <taxon>Actinomycetota</taxon>
        <taxon>Actinomycetes</taxon>
        <taxon>Pseudonocardiales</taxon>
        <taxon>Pseudonocardiaceae</taxon>
        <taxon>Lentzea</taxon>
    </lineage>
</organism>